<evidence type="ECO:0000313" key="2">
    <source>
        <dbReference type="Proteomes" id="UP000823399"/>
    </source>
</evidence>
<gene>
    <name evidence="1" type="ORF">F5147DRAFT_646930</name>
</gene>
<sequence length="360" mass="40214">MWNLPNDTTGLPDHFVHGHWNSVAIVSSDLDHGNHLVLHHWQLSPMPLFPVARATLKRCLCEECIEKGGYDEKDAPKGVLMAKRSIVSHILRVKMDRAADNTSSVAVIANDLRRLTLAMDIPVNISSSSTVCTVELKPDAVPVSKKGCNRRTMKALVVLDNIKSRIQQCFHLLLHSCRIDHKAIGSQIDILATQFSSYGPSDDTPIEINTDTLPQDPVNELDEIIQIVLFLGVTCRVIIGVSRSSCDLIMKIISIILFLAFRRPDNGLNSSHTNILKQIPMTSESAEARFHLKGKTVLTLTGELLFAVQRHIPLDHHIIDPFSMYPDFPAKLYSTDFKTRLENAKVSWVAGERAMIGRYI</sequence>
<protein>
    <submittedName>
        <fullName evidence="1">Uncharacterized protein</fullName>
    </submittedName>
</protein>
<dbReference type="OrthoDB" id="2673857at2759"/>
<dbReference type="RefSeq" id="XP_041299791.1">
    <property type="nucleotide sequence ID" value="XM_041433161.1"/>
</dbReference>
<keyword evidence="2" id="KW-1185">Reference proteome</keyword>
<reference evidence="1" key="1">
    <citation type="journal article" date="2020" name="New Phytol.">
        <title>Comparative genomics reveals dynamic genome evolution in host specialist ectomycorrhizal fungi.</title>
        <authorList>
            <person name="Lofgren L.A."/>
            <person name="Nguyen N.H."/>
            <person name="Vilgalys R."/>
            <person name="Ruytinx J."/>
            <person name="Liao H.L."/>
            <person name="Branco S."/>
            <person name="Kuo A."/>
            <person name="LaButti K."/>
            <person name="Lipzen A."/>
            <person name="Andreopoulos W."/>
            <person name="Pangilinan J."/>
            <person name="Riley R."/>
            <person name="Hundley H."/>
            <person name="Na H."/>
            <person name="Barry K."/>
            <person name="Grigoriev I.V."/>
            <person name="Stajich J.E."/>
            <person name="Kennedy P.G."/>
        </authorList>
    </citation>
    <scope>NUCLEOTIDE SEQUENCE</scope>
    <source>
        <strain evidence="1">FC423</strain>
    </source>
</reference>
<dbReference type="EMBL" id="JABBWM010000001">
    <property type="protein sequence ID" value="KAG2120415.1"/>
    <property type="molecule type" value="Genomic_DNA"/>
</dbReference>
<dbReference type="GeneID" id="64695420"/>
<proteinExistence type="predicted"/>
<name>A0A9P7FKD2_9AGAM</name>
<evidence type="ECO:0000313" key="1">
    <source>
        <dbReference type="EMBL" id="KAG2120415.1"/>
    </source>
</evidence>
<comment type="caution">
    <text evidence="1">The sequence shown here is derived from an EMBL/GenBank/DDBJ whole genome shotgun (WGS) entry which is preliminary data.</text>
</comment>
<organism evidence="1 2">
    <name type="scientific">Suillus discolor</name>
    <dbReference type="NCBI Taxonomy" id="1912936"/>
    <lineage>
        <taxon>Eukaryota</taxon>
        <taxon>Fungi</taxon>
        <taxon>Dikarya</taxon>
        <taxon>Basidiomycota</taxon>
        <taxon>Agaricomycotina</taxon>
        <taxon>Agaricomycetes</taxon>
        <taxon>Agaricomycetidae</taxon>
        <taxon>Boletales</taxon>
        <taxon>Suillineae</taxon>
        <taxon>Suillaceae</taxon>
        <taxon>Suillus</taxon>
    </lineage>
</organism>
<dbReference type="AlphaFoldDB" id="A0A9P7FKD2"/>
<dbReference type="Proteomes" id="UP000823399">
    <property type="component" value="Unassembled WGS sequence"/>
</dbReference>
<accession>A0A9P7FKD2</accession>